<dbReference type="InterPro" id="IPR016064">
    <property type="entry name" value="NAD/diacylglycerol_kinase_sf"/>
</dbReference>
<dbReference type="EMBL" id="KQ258247">
    <property type="protein sequence ID" value="KOM24947.1"/>
    <property type="molecule type" value="Genomic_DNA"/>
</dbReference>
<dbReference type="InterPro" id="IPR050187">
    <property type="entry name" value="Lipid_Phosphate_FormReg"/>
</dbReference>
<sequence length="296" mass="32982">MEREGNDCDVGDTSLTASLFDGEASVLSSTFLLDHVGEVTVTFHSDRLYWKLVGSLDNMYRFTVHGFIRSKNQPSQCILADYTFGHTNLQVCRKWVNQLNASLKQEVGRPKNLLVFVHPRSGKGNGCRTWEAVAPIFSRARVETKVIVTERAGEAFDVMSSITNMELNSYDGVVAVGGDGFFNEILNGFLSPRFKAPYPPTPSDFVHVVKDNGDSLVNDEDEIVAETSSKMEDQFPLISSPKQFGSRISNLRMTFNAWLLCGFEDSEDKAAEFPVPNEWFRFGIIPAGSTDAIVIW</sequence>
<dbReference type="InterPro" id="IPR017438">
    <property type="entry name" value="ATP-NAD_kinase_N"/>
</dbReference>
<accession>A0A0L9T312</accession>
<evidence type="ECO:0000313" key="3">
    <source>
        <dbReference type="Proteomes" id="UP000053144"/>
    </source>
</evidence>
<dbReference type="PANTHER" id="PTHR12358">
    <property type="entry name" value="SPHINGOSINE KINASE"/>
    <property type="match status" value="1"/>
</dbReference>
<dbReference type="STRING" id="3914.A0A0L9T312"/>
<dbReference type="Pfam" id="PF00781">
    <property type="entry name" value="DAGK_cat"/>
    <property type="match status" value="1"/>
</dbReference>
<dbReference type="InterPro" id="IPR001206">
    <property type="entry name" value="Diacylglycerol_kinase_cat_dom"/>
</dbReference>
<evidence type="ECO:0000313" key="2">
    <source>
        <dbReference type="EMBL" id="KOM24947.1"/>
    </source>
</evidence>
<reference evidence="3" key="1">
    <citation type="journal article" date="2015" name="Proc. Natl. Acad. Sci. U.S.A.">
        <title>Genome sequencing of adzuki bean (Vigna angularis) provides insight into high starch and low fat accumulation and domestication.</title>
        <authorList>
            <person name="Yang K."/>
            <person name="Tian Z."/>
            <person name="Chen C."/>
            <person name="Luo L."/>
            <person name="Zhao B."/>
            <person name="Wang Z."/>
            <person name="Yu L."/>
            <person name="Li Y."/>
            <person name="Sun Y."/>
            <person name="Li W."/>
            <person name="Chen Y."/>
            <person name="Li Y."/>
            <person name="Zhang Y."/>
            <person name="Ai D."/>
            <person name="Zhao J."/>
            <person name="Shang C."/>
            <person name="Ma Y."/>
            <person name="Wu B."/>
            <person name="Wang M."/>
            <person name="Gao L."/>
            <person name="Sun D."/>
            <person name="Zhang P."/>
            <person name="Guo F."/>
            <person name="Wang W."/>
            <person name="Li Y."/>
            <person name="Wang J."/>
            <person name="Varshney R.K."/>
            <person name="Wang J."/>
            <person name="Ling H.Q."/>
            <person name="Wan P."/>
        </authorList>
    </citation>
    <scope>NUCLEOTIDE SEQUENCE</scope>
    <source>
        <strain evidence="3">cv. Jingnong 6</strain>
    </source>
</reference>
<dbReference type="GO" id="GO:0001729">
    <property type="term" value="F:ceramide kinase activity"/>
    <property type="evidence" value="ECO:0007669"/>
    <property type="project" value="TreeGrafter"/>
</dbReference>
<dbReference type="Gramene" id="KOM24947">
    <property type="protein sequence ID" value="KOM24947"/>
    <property type="gene ID" value="LR48_Vigan27s001700"/>
</dbReference>
<organism evidence="2 3">
    <name type="scientific">Phaseolus angularis</name>
    <name type="common">Azuki bean</name>
    <name type="synonym">Vigna angularis</name>
    <dbReference type="NCBI Taxonomy" id="3914"/>
    <lineage>
        <taxon>Eukaryota</taxon>
        <taxon>Viridiplantae</taxon>
        <taxon>Streptophyta</taxon>
        <taxon>Embryophyta</taxon>
        <taxon>Tracheophyta</taxon>
        <taxon>Spermatophyta</taxon>
        <taxon>Magnoliopsida</taxon>
        <taxon>eudicotyledons</taxon>
        <taxon>Gunneridae</taxon>
        <taxon>Pentapetalae</taxon>
        <taxon>rosids</taxon>
        <taxon>fabids</taxon>
        <taxon>Fabales</taxon>
        <taxon>Fabaceae</taxon>
        <taxon>Papilionoideae</taxon>
        <taxon>50 kb inversion clade</taxon>
        <taxon>NPAAA clade</taxon>
        <taxon>indigoferoid/millettioid clade</taxon>
        <taxon>Phaseoleae</taxon>
        <taxon>Vigna</taxon>
    </lineage>
</organism>
<proteinExistence type="predicted"/>
<dbReference type="GO" id="GO:0016020">
    <property type="term" value="C:membrane"/>
    <property type="evidence" value="ECO:0007669"/>
    <property type="project" value="GOC"/>
</dbReference>
<evidence type="ECO:0000259" key="1">
    <source>
        <dbReference type="PROSITE" id="PS50146"/>
    </source>
</evidence>
<protein>
    <recommendedName>
        <fullName evidence="1">DAGKc domain-containing protein</fullName>
    </recommendedName>
</protein>
<dbReference type="SMART" id="SM00046">
    <property type="entry name" value="DAGKc"/>
    <property type="match status" value="1"/>
</dbReference>
<feature type="domain" description="DAGKc" evidence="1">
    <location>
        <begin position="108"/>
        <end position="200"/>
    </location>
</feature>
<dbReference type="Gene3D" id="3.40.50.10330">
    <property type="entry name" value="Probable inorganic polyphosphate/atp-NAD kinase, domain 1"/>
    <property type="match status" value="1"/>
</dbReference>
<dbReference type="PANTHER" id="PTHR12358:SF6">
    <property type="entry name" value="CERAMIDE KINASE"/>
    <property type="match status" value="1"/>
</dbReference>
<dbReference type="OMA" id="TDAIVIW"/>
<dbReference type="Proteomes" id="UP000053144">
    <property type="component" value="Unassembled WGS sequence"/>
</dbReference>
<dbReference type="GO" id="GO:0006672">
    <property type="term" value="P:ceramide metabolic process"/>
    <property type="evidence" value="ECO:0007669"/>
    <property type="project" value="TreeGrafter"/>
</dbReference>
<dbReference type="PROSITE" id="PS50146">
    <property type="entry name" value="DAGK"/>
    <property type="match status" value="1"/>
</dbReference>
<dbReference type="AlphaFoldDB" id="A0A0L9T312"/>
<dbReference type="SUPFAM" id="SSF111331">
    <property type="entry name" value="NAD kinase/diacylglycerol kinase-like"/>
    <property type="match status" value="1"/>
</dbReference>
<gene>
    <name evidence="2" type="ORF">LR48_Vigan27s001700</name>
</gene>
<name>A0A0L9T312_PHAAN</name>